<name>A0A1F6C205_9BACT</name>
<sequence>MQAELKALRTITHEELPIEMEGNFGIWVRAMIGPKGEDSSESFDFLVCTPEWFAANELKDIRIGRHVLFMKNYNPQNLHQFVEDFCLRCIGETWQIIAEKLGRLGQWEFEDYQSHLK</sequence>
<dbReference type="InterPro" id="IPR028964">
    <property type="entry name" value="Imm8"/>
</dbReference>
<comment type="caution">
    <text evidence="1">The sequence shown here is derived from an EMBL/GenBank/DDBJ whole genome shotgun (WGS) entry which is preliminary data.</text>
</comment>
<accession>A0A1F6C205</accession>
<gene>
    <name evidence="1" type="ORF">A2841_01435</name>
</gene>
<dbReference type="Proteomes" id="UP000178249">
    <property type="component" value="Unassembled WGS sequence"/>
</dbReference>
<organism evidence="1 2">
    <name type="scientific">Candidatus Kaiserbacteria bacterium RIFCSPHIGHO2_01_FULL_48_10</name>
    <dbReference type="NCBI Taxonomy" id="1798476"/>
    <lineage>
        <taxon>Bacteria</taxon>
        <taxon>Candidatus Kaiseribacteriota</taxon>
    </lineage>
</organism>
<dbReference type="EMBL" id="MFKP01000054">
    <property type="protein sequence ID" value="OGG43062.1"/>
    <property type="molecule type" value="Genomic_DNA"/>
</dbReference>
<evidence type="ECO:0000313" key="2">
    <source>
        <dbReference type="Proteomes" id="UP000178249"/>
    </source>
</evidence>
<dbReference type="Pfam" id="PF15586">
    <property type="entry name" value="Imm8"/>
    <property type="match status" value="1"/>
</dbReference>
<dbReference type="AlphaFoldDB" id="A0A1F6C205"/>
<evidence type="ECO:0000313" key="1">
    <source>
        <dbReference type="EMBL" id="OGG43062.1"/>
    </source>
</evidence>
<proteinExistence type="predicted"/>
<protein>
    <submittedName>
        <fullName evidence="1">Uncharacterized protein</fullName>
    </submittedName>
</protein>
<reference evidence="1 2" key="1">
    <citation type="journal article" date="2016" name="Nat. Commun.">
        <title>Thousands of microbial genomes shed light on interconnected biogeochemical processes in an aquifer system.</title>
        <authorList>
            <person name="Anantharaman K."/>
            <person name="Brown C.T."/>
            <person name="Hug L.A."/>
            <person name="Sharon I."/>
            <person name="Castelle C.J."/>
            <person name="Probst A.J."/>
            <person name="Thomas B.C."/>
            <person name="Singh A."/>
            <person name="Wilkins M.J."/>
            <person name="Karaoz U."/>
            <person name="Brodie E.L."/>
            <person name="Williams K.H."/>
            <person name="Hubbard S.S."/>
            <person name="Banfield J.F."/>
        </authorList>
    </citation>
    <scope>NUCLEOTIDE SEQUENCE [LARGE SCALE GENOMIC DNA]</scope>
</reference>